<feature type="non-terminal residue" evidence="1">
    <location>
        <position position="82"/>
    </location>
</feature>
<evidence type="ECO:0000313" key="2">
    <source>
        <dbReference type="Proteomes" id="UP001308179"/>
    </source>
</evidence>
<comment type="caution">
    <text evidence="1">The sequence shown here is derived from an EMBL/GenBank/DDBJ whole genome shotgun (WGS) entry which is preliminary data.</text>
</comment>
<organism evidence="1 2">
    <name type="scientific">Rachicladosporium monterosium</name>
    <dbReference type="NCBI Taxonomy" id="1507873"/>
    <lineage>
        <taxon>Eukaryota</taxon>
        <taxon>Fungi</taxon>
        <taxon>Dikarya</taxon>
        <taxon>Ascomycota</taxon>
        <taxon>Pezizomycotina</taxon>
        <taxon>Dothideomycetes</taxon>
        <taxon>Dothideomycetidae</taxon>
        <taxon>Cladosporiales</taxon>
        <taxon>Cladosporiaceae</taxon>
        <taxon>Rachicladosporium</taxon>
    </lineage>
</organism>
<accession>A0ABR0KW68</accession>
<name>A0ABR0KW68_9PEZI</name>
<dbReference type="EMBL" id="JAVRRR010001208">
    <property type="protein sequence ID" value="KAK5139378.1"/>
    <property type="molecule type" value="Genomic_DNA"/>
</dbReference>
<protein>
    <submittedName>
        <fullName evidence="1">Uncharacterized protein</fullName>
    </submittedName>
</protein>
<evidence type="ECO:0000313" key="1">
    <source>
        <dbReference type="EMBL" id="KAK5139378.1"/>
    </source>
</evidence>
<dbReference type="Proteomes" id="UP001308179">
    <property type="component" value="Unassembled WGS sequence"/>
</dbReference>
<reference evidence="1 2" key="1">
    <citation type="submission" date="2023-08" db="EMBL/GenBank/DDBJ databases">
        <title>Black Yeasts Isolated from many extreme environments.</title>
        <authorList>
            <person name="Coleine C."/>
            <person name="Stajich J.E."/>
            <person name="Selbmann L."/>
        </authorList>
    </citation>
    <scope>NUCLEOTIDE SEQUENCE [LARGE SCALE GENOMIC DNA]</scope>
    <source>
        <strain evidence="1 2">CCFEE 5386</strain>
    </source>
</reference>
<proteinExistence type="predicted"/>
<feature type="non-terminal residue" evidence="1">
    <location>
        <position position="1"/>
    </location>
</feature>
<keyword evidence="2" id="KW-1185">Reference proteome</keyword>
<sequence>RRLVLQVEDQWHTKQLHLRFNSRFQWCWKADLRRLPTRGTGSRVVCTGTGADDCGRRAGVYTSRIRYPEAGGVCEEGCRHSI</sequence>
<gene>
    <name evidence="1" type="ORF">LTR32_007461</name>
</gene>